<dbReference type="Pfam" id="PF02771">
    <property type="entry name" value="Acyl-CoA_dh_N"/>
    <property type="match status" value="1"/>
</dbReference>
<dbReference type="Proteomes" id="UP000093985">
    <property type="component" value="Unassembled WGS sequence"/>
</dbReference>
<sequence>MSVALTLEQRELGKSLRRFAARHAPIADTRKAFDALAAGELPTWWDELVVHGFHAIHLPESAGGQGGGLLDAACVLEAAGKVCLPGPLLSTVTAGAVGLLAEATPAREALLGGLAAGAPATVVLPQHAKLTAHPVDGGWRIDGACELISGACSARLALVCADRSDGTAIWLAVDLSRPEATVAPVAGTDLLTDLGAITLTGYPASAADVLSGIDPGRAEWLTVGLAAAVSAGIAGWCVEAATAHLRTREQFGKPIGTFQALQHRAAMLLVNSELASAAAWDAVRAATDTRDQHQMAAAAAVVAAITPCPDAVLDTLTMFGAIGFTWEHDLHLYWRRATSVAASVGAATGWARRLGELTTTQQRDFTVDLGGAEAEFRDDIAATLDAATALCNDGPGRQGDYPHFETGPQRSLIAQAGLIAPQWPPPSGVNATPLQQLIIAEEFAKRPGLVRPSLGIAEWILPSLLQAAPEALQQRLIPPTQRGELAWCQLFSEPGAGSDLASLTTRAVKVDGGWRINGHKIWTSCAQRADYGALLARTDPAAAKHRGIGYFIVDMRSPGIEVQPIVQATGAAEFSEVFLTDVFVPDDMLLGEPTGGWQLAIATMAEERSAISGYVQNDRAIALRRIAAGHGEQRDDAVRALGELDAYTNAIKALGVRETIRLLDGQGLGAASSIAKVAMNLLLRRTFRATLATAGRLAMAADSDPAVVEPYLLSPAELIGGGTNEIQLNVIAQMILGLPRK</sequence>
<protein>
    <submittedName>
        <fullName evidence="9">Acyl-CoA dehydrogenase</fullName>
    </submittedName>
</protein>
<comment type="caution">
    <text evidence="9">The sequence shown here is derived from an EMBL/GenBank/DDBJ whole genome shotgun (WGS) entry which is preliminary data.</text>
</comment>
<comment type="cofactor">
    <cofactor evidence="1">
        <name>FAD</name>
        <dbReference type="ChEBI" id="CHEBI:57692"/>
    </cofactor>
</comment>
<dbReference type="EMBL" id="LZIN01000072">
    <property type="protein sequence ID" value="OBG03890.1"/>
    <property type="molecule type" value="Genomic_DNA"/>
</dbReference>
<dbReference type="PANTHER" id="PTHR43292:SF4">
    <property type="entry name" value="ACYL-COA DEHYDROGENASE FADE34"/>
    <property type="match status" value="1"/>
</dbReference>
<keyword evidence="4" id="KW-0274">FAD</keyword>
<dbReference type="InterPro" id="IPR037069">
    <property type="entry name" value="AcylCoA_DH/ox_N_sf"/>
</dbReference>
<dbReference type="SUPFAM" id="SSF47203">
    <property type="entry name" value="Acyl-CoA dehydrogenase C-terminal domain-like"/>
    <property type="match status" value="2"/>
</dbReference>
<feature type="domain" description="Acyl-CoA dehydrogenase/oxidase C-terminal" evidence="6">
    <location>
        <begin position="226"/>
        <end position="340"/>
    </location>
</feature>
<dbReference type="RefSeq" id="WP_064855870.1">
    <property type="nucleotide sequence ID" value="NZ_LZIM01000027.1"/>
</dbReference>
<evidence type="ECO:0000259" key="7">
    <source>
        <dbReference type="Pfam" id="PF02770"/>
    </source>
</evidence>
<dbReference type="Gene3D" id="2.40.110.10">
    <property type="entry name" value="Butyryl-CoA Dehydrogenase, subunit A, domain 2"/>
    <property type="match status" value="2"/>
</dbReference>
<dbReference type="FunFam" id="2.40.110.10:FF:000011">
    <property type="entry name" value="Acyl-CoA dehydrogenase FadE34"/>
    <property type="match status" value="1"/>
</dbReference>
<evidence type="ECO:0000313" key="9">
    <source>
        <dbReference type="EMBL" id="OBG03890.1"/>
    </source>
</evidence>
<dbReference type="GO" id="GO:0050660">
    <property type="term" value="F:flavin adenine dinucleotide binding"/>
    <property type="evidence" value="ECO:0007669"/>
    <property type="project" value="InterPro"/>
</dbReference>
<organism evidence="9 10">
    <name type="scientific">Mycolicibacter sinensis (strain JDM601)</name>
    <name type="common">Mycobacterium sinense</name>
    <dbReference type="NCBI Taxonomy" id="875328"/>
    <lineage>
        <taxon>Bacteria</taxon>
        <taxon>Bacillati</taxon>
        <taxon>Actinomycetota</taxon>
        <taxon>Actinomycetes</taxon>
        <taxon>Mycobacteriales</taxon>
        <taxon>Mycobacteriaceae</taxon>
        <taxon>Mycolicibacter</taxon>
    </lineage>
</organism>
<evidence type="ECO:0000256" key="2">
    <source>
        <dbReference type="ARBA" id="ARBA00009347"/>
    </source>
</evidence>
<dbReference type="InterPro" id="IPR036250">
    <property type="entry name" value="AcylCo_DH-like_C"/>
</dbReference>
<dbReference type="Gene3D" id="1.20.140.10">
    <property type="entry name" value="Butyryl-CoA Dehydrogenase, subunit A, domain 3"/>
    <property type="match status" value="2"/>
</dbReference>
<gene>
    <name evidence="9" type="ORF">A5771_12360</name>
</gene>
<dbReference type="InterPro" id="IPR013786">
    <property type="entry name" value="AcylCoA_DH/ox_N"/>
</dbReference>
<dbReference type="InterPro" id="IPR052161">
    <property type="entry name" value="Mycobact_Acyl-CoA_DH"/>
</dbReference>
<name>A0A1A2EM05_MYCSD</name>
<dbReference type="SUPFAM" id="SSF56645">
    <property type="entry name" value="Acyl-CoA dehydrogenase NM domain-like"/>
    <property type="match status" value="2"/>
</dbReference>
<dbReference type="AlphaFoldDB" id="A0A1A2EM05"/>
<feature type="domain" description="Acyl-CoA oxidase/dehydrogenase middle" evidence="7">
    <location>
        <begin position="488"/>
        <end position="582"/>
    </location>
</feature>
<dbReference type="Pfam" id="PF00441">
    <property type="entry name" value="Acyl-CoA_dh_1"/>
    <property type="match status" value="2"/>
</dbReference>
<dbReference type="Pfam" id="PF02770">
    <property type="entry name" value="Acyl-CoA_dh_M"/>
    <property type="match status" value="1"/>
</dbReference>
<dbReference type="OrthoDB" id="3964153at2"/>
<accession>A0A1A2EM05</accession>
<keyword evidence="3" id="KW-0285">Flavoprotein</keyword>
<dbReference type="InterPro" id="IPR009100">
    <property type="entry name" value="AcylCoA_DH/oxidase_NM_dom_sf"/>
</dbReference>
<evidence type="ECO:0000259" key="6">
    <source>
        <dbReference type="Pfam" id="PF00441"/>
    </source>
</evidence>
<dbReference type="InterPro" id="IPR046373">
    <property type="entry name" value="Acyl-CoA_Oxase/DH_mid-dom_sf"/>
</dbReference>
<dbReference type="InterPro" id="IPR006091">
    <property type="entry name" value="Acyl-CoA_Oxase/DH_mid-dom"/>
</dbReference>
<comment type="similarity">
    <text evidence="2">Belongs to the acyl-CoA dehydrogenase family.</text>
</comment>
<evidence type="ECO:0000256" key="3">
    <source>
        <dbReference type="ARBA" id="ARBA00022630"/>
    </source>
</evidence>
<evidence type="ECO:0000313" key="10">
    <source>
        <dbReference type="Proteomes" id="UP000093985"/>
    </source>
</evidence>
<dbReference type="GO" id="GO:0016627">
    <property type="term" value="F:oxidoreductase activity, acting on the CH-CH group of donors"/>
    <property type="evidence" value="ECO:0007669"/>
    <property type="project" value="InterPro"/>
</dbReference>
<dbReference type="PANTHER" id="PTHR43292">
    <property type="entry name" value="ACYL-COA DEHYDROGENASE"/>
    <property type="match status" value="1"/>
</dbReference>
<feature type="domain" description="Acyl-CoA dehydrogenase/oxidase C-terminal" evidence="6">
    <location>
        <begin position="595"/>
        <end position="735"/>
    </location>
</feature>
<feature type="domain" description="Acyl-CoA dehydrogenase/oxidase N-terminal" evidence="8">
    <location>
        <begin position="8"/>
        <end position="106"/>
    </location>
</feature>
<evidence type="ECO:0000256" key="4">
    <source>
        <dbReference type="ARBA" id="ARBA00022827"/>
    </source>
</evidence>
<reference evidence="10" key="1">
    <citation type="submission" date="2016-06" db="EMBL/GenBank/DDBJ databases">
        <authorList>
            <person name="Sutton G."/>
            <person name="Brinkac L."/>
            <person name="Sanka R."/>
            <person name="Adams M."/>
            <person name="Lau E."/>
            <person name="Mehaffy C."/>
            <person name="Tameris M."/>
            <person name="Hatherill M."/>
            <person name="Hanekom W."/>
            <person name="Mahomed H."/>
            <person name="Mcshane H."/>
        </authorList>
    </citation>
    <scope>NUCLEOTIDE SEQUENCE [LARGE SCALE GENOMIC DNA]</scope>
    <source>
        <strain evidence="10">852014-51077_SCH5608930-a</strain>
    </source>
</reference>
<dbReference type="InterPro" id="IPR009075">
    <property type="entry name" value="AcylCo_DH/oxidase_C"/>
</dbReference>
<dbReference type="Gene3D" id="1.10.540.10">
    <property type="entry name" value="Acyl-CoA dehydrogenase/oxidase, N-terminal domain"/>
    <property type="match status" value="2"/>
</dbReference>
<dbReference type="GO" id="GO:0005886">
    <property type="term" value="C:plasma membrane"/>
    <property type="evidence" value="ECO:0007669"/>
    <property type="project" value="TreeGrafter"/>
</dbReference>
<evidence type="ECO:0000259" key="8">
    <source>
        <dbReference type="Pfam" id="PF02771"/>
    </source>
</evidence>
<evidence type="ECO:0000256" key="5">
    <source>
        <dbReference type="ARBA" id="ARBA00023002"/>
    </source>
</evidence>
<evidence type="ECO:0000256" key="1">
    <source>
        <dbReference type="ARBA" id="ARBA00001974"/>
    </source>
</evidence>
<proteinExistence type="inferred from homology"/>
<keyword evidence="5" id="KW-0560">Oxidoreductase</keyword>